<dbReference type="GeneID" id="5857027"/>
<feature type="compositionally biased region" description="Polar residues" evidence="2">
    <location>
        <begin position="407"/>
        <end position="421"/>
    </location>
</feature>
<feature type="transmembrane region" description="Helical" evidence="3">
    <location>
        <begin position="31"/>
        <end position="51"/>
    </location>
</feature>
<keyword evidence="6" id="KW-1185">Reference proteome</keyword>
<sequence length="1269" mass="138353">MDEAQNDRDVESYAKAEASSSDLSLLPSPPILSMSSSMVVPVAIAVLSFVVMRLGILAMLCVFALSFVFLCHPVVREYLELAFPGDHSAASQARHEHETAQVLRGRAHDIVSLRGNQVNSSPDKSKKGIRMSIDLLPATLQPEIRHILRLVRRDFVQSWFDPISFGSASFPTEAISCMEHVLAQISLRLEQYDRATVATELSLTALSVIVTAMQNMRSEDAPAPGLWDNASARIESLRTSMYTLLSQSLPEEERRSSMVVELLSEVLSKQLWSALQTYSDPDVINGYILQYGKRTSSSMHVSREEEPVFVHGADSSSSGVTSKDPSSASPLLSGEPLKPNHAPEAPIKNLDTHPDSTLTQLDPKTTSPSELRSSPLPTRARTSPKASTKSSGVQDLLIDLESEHASQESSNCGQSLPSSTLPDPLEDVLSELRESRSEQDLDVHAPGHGHRSSDDVIPNETPASCDDSISNRSLLSKSSPGPDRSPRPAHSLSNNSLSYPNKTLLQTESRDVADMPEHSTSLPPSPSDTHVALPSSAAKRNERSKEKGPVDFFSSPWAAPMNVPSQVSEPPLPPSIEDSRVMKESYQVRYPKKVQEVLSRKDSDVYDAWGSYLAAIDPTAEPSEGAVLIQLHANLEALDAAATHESSSPALYTSDVRAILQTSLPMLPKQNATSELRSAMESILQHDMIEPPMLVPLRNALLRRMQALYDMFLASVRGKPQQSSEPSSLNTASCANSNTYEPRRKRPQATMSSINVPRNISVVDLSANAEPEHVVDSRTMQVLVTVEEESDDGSGGYAVIRTWPQFEALHVDLVRMYERRPVGSGMSGPPALPSIKGLTSSVACDAIRRYLLELLAPSHAQDGMAWYSSTQAVHRFLDKTRATDEESRVWNNLFMPGLGGMGRTFATGFAGAAGSARRGIGQLAPTPSRAGRIFGLRPDMTETRPAEAPAPNTEKHGVDKGYGLAFVPRKKKNDTERVDEIPDGHAAGRGDDVPLKHDLVSKNHADSVSDSYENKPYVETEPHPSCPTSDSKATSAAPSLSLSKETHVPYETRKRGPKAEGETASNASSSKTSPATISSEPCPEETPSLHDINVLLTAVFAVTREALNMHKAWTLQRGMLRIIEQYIRTTYVSTVSKTLSYFASKLSLNEQASWLKYLRESWWPNDVWNTETTPIRTEEEIHTRYQEARKVVLSYAPPQAAYALGIGGKQAVCDALTTVHKVVTDPMVSLDLHLALLLRVIDLAIGTASAPASGKNRARSNRSAAAARS</sequence>
<feature type="compositionally biased region" description="Basic and acidic residues" evidence="2">
    <location>
        <begin position="430"/>
        <end position="445"/>
    </location>
</feature>
<keyword evidence="3" id="KW-0472">Membrane</keyword>
<organism evidence="5 6">
    <name type="scientific">Malassezia globosa (strain ATCC MYA-4612 / CBS 7966)</name>
    <name type="common">Dandruff-associated fungus</name>
    <dbReference type="NCBI Taxonomy" id="425265"/>
    <lineage>
        <taxon>Eukaryota</taxon>
        <taxon>Fungi</taxon>
        <taxon>Dikarya</taxon>
        <taxon>Basidiomycota</taxon>
        <taxon>Ustilaginomycotina</taxon>
        <taxon>Malasseziomycetes</taxon>
        <taxon>Malasseziales</taxon>
        <taxon>Malasseziaceae</taxon>
        <taxon>Malassezia</taxon>
    </lineage>
</organism>
<dbReference type="PANTHER" id="PTHR22775">
    <property type="entry name" value="SORTING NEXIN"/>
    <property type="match status" value="1"/>
</dbReference>
<feature type="compositionally biased region" description="Polar residues" evidence="2">
    <location>
        <begin position="1026"/>
        <end position="1043"/>
    </location>
</feature>
<keyword evidence="3" id="KW-0812">Transmembrane</keyword>
<feature type="compositionally biased region" description="Low complexity" evidence="2">
    <location>
        <begin position="468"/>
        <end position="479"/>
    </location>
</feature>
<dbReference type="Proteomes" id="UP000008837">
    <property type="component" value="Unassembled WGS sequence"/>
</dbReference>
<protein>
    <recommendedName>
        <fullName evidence="4">PXA domain-containing protein</fullName>
    </recommendedName>
</protein>
<feature type="region of interest" description="Disordered" evidence="2">
    <location>
        <begin position="310"/>
        <end position="556"/>
    </location>
</feature>
<evidence type="ECO:0000259" key="4">
    <source>
        <dbReference type="PROSITE" id="PS51207"/>
    </source>
</evidence>
<feature type="compositionally biased region" description="Polar residues" evidence="2">
    <location>
        <begin position="720"/>
        <end position="740"/>
    </location>
</feature>
<dbReference type="PANTHER" id="PTHR22775:SF3">
    <property type="entry name" value="SORTING NEXIN-13"/>
    <property type="match status" value="1"/>
</dbReference>
<accession>A8PTY0</accession>
<dbReference type="SMART" id="SM00313">
    <property type="entry name" value="PXA"/>
    <property type="match status" value="1"/>
</dbReference>
<feature type="compositionally biased region" description="Basic and acidic residues" evidence="2">
    <location>
        <begin position="973"/>
        <end position="1022"/>
    </location>
</feature>
<feature type="domain" description="PXA" evidence="4">
    <location>
        <begin position="137"/>
        <end position="296"/>
    </location>
</feature>
<dbReference type="OMA" id="WFDPISF"/>
<dbReference type="OrthoDB" id="120967at2759"/>
<dbReference type="AlphaFoldDB" id="A8PTY0"/>
<gene>
    <name evidence="5" type="ORF">MGL_0496</name>
</gene>
<feature type="compositionally biased region" description="Low complexity" evidence="2">
    <location>
        <begin position="1067"/>
        <end position="1079"/>
    </location>
</feature>
<feature type="compositionally biased region" description="Polar residues" evidence="2">
    <location>
        <begin position="491"/>
        <end position="507"/>
    </location>
</feature>
<dbReference type="InterPro" id="IPR003114">
    <property type="entry name" value="Phox_assoc"/>
</dbReference>
<feature type="region of interest" description="Disordered" evidence="2">
    <location>
        <begin position="719"/>
        <end position="753"/>
    </location>
</feature>
<evidence type="ECO:0000256" key="1">
    <source>
        <dbReference type="ARBA" id="ARBA00010883"/>
    </source>
</evidence>
<reference evidence="5 6" key="1">
    <citation type="journal article" date="2007" name="Proc. Natl. Acad. Sci. U.S.A.">
        <title>Dandruff-associated Malassezia genomes reveal convergent and divergent virulence traits shared with plant and human fungal pathogens.</title>
        <authorList>
            <person name="Xu J."/>
            <person name="Saunders C.W."/>
            <person name="Hu P."/>
            <person name="Grant R.A."/>
            <person name="Boekhout T."/>
            <person name="Kuramae E.E."/>
            <person name="Kronstad J.W."/>
            <person name="Deangelis Y.M."/>
            <person name="Reeder N.L."/>
            <person name="Johnstone K.R."/>
            <person name="Leland M."/>
            <person name="Fieno A.M."/>
            <person name="Begley W.M."/>
            <person name="Sun Y."/>
            <person name="Lacey M.P."/>
            <person name="Chaudhary T."/>
            <person name="Keough T."/>
            <person name="Chu L."/>
            <person name="Sears R."/>
            <person name="Yuan B."/>
            <person name="Dawson T.L.Jr."/>
        </authorList>
    </citation>
    <scope>NUCLEOTIDE SEQUENCE [LARGE SCALE GENOMIC DNA]</scope>
    <source>
        <strain evidence="6">ATCC MYA-4612 / CBS 7966</strain>
    </source>
</reference>
<comment type="caution">
    <text evidence="5">The sequence shown here is derived from an EMBL/GenBank/DDBJ whole genome shotgun (WGS) entry which is preliminary data.</text>
</comment>
<feature type="compositionally biased region" description="Basic and acidic residues" evidence="2">
    <location>
        <begin position="1044"/>
        <end position="1061"/>
    </location>
</feature>
<dbReference type="VEuPathDB" id="FungiDB:MGL_0496"/>
<dbReference type="Pfam" id="PF02194">
    <property type="entry name" value="PXA"/>
    <property type="match status" value="1"/>
</dbReference>
<dbReference type="KEGG" id="mgl:MGL_0496"/>
<name>A8PTY0_MALGO</name>
<comment type="similarity">
    <text evidence="1">Belongs to the sorting nexin family.</text>
</comment>
<keyword evidence="3" id="KW-1133">Transmembrane helix</keyword>
<dbReference type="PROSITE" id="PS51207">
    <property type="entry name" value="PXA"/>
    <property type="match status" value="1"/>
</dbReference>
<dbReference type="InParanoid" id="A8PTY0"/>
<feature type="compositionally biased region" description="Polar residues" evidence="2">
    <location>
        <begin position="355"/>
        <end position="393"/>
    </location>
</feature>
<evidence type="ECO:0000313" key="6">
    <source>
        <dbReference type="Proteomes" id="UP000008837"/>
    </source>
</evidence>
<dbReference type="EMBL" id="AAYY01000001">
    <property type="protein sequence ID" value="EDP45507.1"/>
    <property type="molecule type" value="Genomic_DNA"/>
</dbReference>
<dbReference type="InterPro" id="IPR013937">
    <property type="entry name" value="Sorting_nexin_C"/>
</dbReference>
<feature type="transmembrane region" description="Helical" evidence="3">
    <location>
        <begin position="56"/>
        <end position="75"/>
    </location>
</feature>
<feature type="region of interest" description="Disordered" evidence="2">
    <location>
        <begin position="966"/>
        <end position="1086"/>
    </location>
</feature>
<feature type="compositionally biased region" description="Polar residues" evidence="2">
    <location>
        <begin position="314"/>
        <end position="330"/>
    </location>
</feature>
<evidence type="ECO:0000256" key="3">
    <source>
        <dbReference type="SAM" id="Phobius"/>
    </source>
</evidence>
<evidence type="ECO:0000256" key="2">
    <source>
        <dbReference type="SAM" id="MobiDB-lite"/>
    </source>
</evidence>
<dbReference type="GO" id="GO:0035091">
    <property type="term" value="F:phosphatidylinositol binding"/>
    <property type="evidence" value="ECO:0007669"/>
    <property type="project" value="TreeGrafter"/>
</dbReference>
<dbReference type="Pfam" id="PF08628">
    <property type="entry name" value="Nexin_C"/>
    <property type="match status" value="1"/>
</dbReference>
<feature type="compositionally biased region" description="Basic and acidic residues" evidence="2">
    <location>
        <begin position="508"/>
        <end position="517"/>
    </location>
</feature>
<feature type="compositionally biased region" description="Basic and acidic residues" evidence="2">
    <location>
        <begin position="539"/>
        <end position="549"/>
    </location>
</feature>
<proteinExistence type="inferred from homology"/>
<dbReference type="RefSeq" id="XP_001732721.1">
    <property type="nucleotide sequence ID" value="XM_001732669.1"/>
</dbReference>
<evidence type="ECO:0000313" key="5">
    <source>
        <dbReference type="EMBL" id="EDP45507.1"/>
    </source>
</evidence>